<protein>
    <recommendedName>
        <fullName evidence="3">NAD-dependent epimerase/dehydratase domain-containing protein</fullName>
    </recommendedName>
</protein>
<dbReference type="GO" id="GO:0016616">
    <property type="term" value="F:oxidoreductase activity, acting on the CH-OH group of donors, NAD or NADP as acceptor"/>
    <property type="evidence" value="ECO:0000318"/>
    <property type="project" value="GO_Central"/>
</dbReference>
<evidence type="ECO:0000313" key="4">
    <source>
        <dbReference type="EMBL" id="KRH68896.1"/>
    </source>
</evidence>
<dbReference type="Gene3D" id="3.40.50.720">
    <property type="entry name" value="NAD(P)-binding Rossmann-like Domain"/>
    <property type="match status" value="1"/>
</dbReference>
<evidence type="ECO:0000259" key="3">
    <source>
        <dbReference type="Pfam" id="PF01370"/>
    </source>
</evidence>
<dbReference type="SMR" id="A0A0R0KPW5"/>
<dbReference type="AlphaFoldDB" id="A0A0R0KPW5"/>
<keyword evidence="2" id="KW-0560">Oxidoreductase</keyword>
<dbReference type="EnsemblPlants" id="KRH68896">
    <property type="protein sequence ID" value="KRH68896"/>
    <property type="gene ID" value="GLYMA_03G256600"/>
</dbReference>
<feature type="domain" description="NAD-dependent epimerase/dehydratase" evidence="3">
    <location>
        <begin position="10"/>
        <end position="264"/>
    </location>
</feature>
<dbReference type="OMA" id="ICISHIT"/>
<dbReference type="SUPFAM" id="SSF51735">
    <property type="entry name" value="NAD(P)-binding Rossmann-fold domains"/>
    <property type="match status" value="1"/>
</dbReference>
<dbReference type="OrthoDB" id="2735536at2759"/>
<dbReference type="Pfam" id="PF01370">
    <property type="entry name" value="Epimerase"/>
    <property type="match status" value="1"/>
</dbReference>
<evidence type="ECO:0000256" key="1">
    <source>
        <dbReference type="ARBA" id="ARBA00022857"/>
    </source>
</evidence>
<dbReference type="Proteomes" id="UP000008827">
    <property type="component" value="Chromosome 3"/>
</dbReference>
<dbReference type="PANTHER" id="PTHR10366:SF696">
    <property type="entry name" value="OS07G0601900 PROTEIN"/>
    <property type="match status" value="1"/>
</dbReference>
<dbReference type="InterPro" id="IPR036291">
    <property type="entry name" value="NAD(P)-bd_dom_sf"/>
</dbReference>
<proteinExistence type="predicted"/>
<dbReference type="PANTHER" id="PTHR10366">
    <property type="entry name" value="NAD DEPENDENT EPIMERASE/DEHYDRATASE"/>
    <property type="match status" value="1"/>
</dbReference>
<evidence type="ECO:0000313" key="5">
    <source>
        <dbReference type="EnsemblPlants" id="KRH68896"/>
    </source>
</evidence>
<accession>A0A0R0KPW5</accession>
<reference evidence="4 5" key="1">
    <citation type="journal article" date="2010" name="Nature">
        <title>Genome sequence of the palaeopolyploid soybean.</title>
        <authorList>
            <person name="Schmutz J."/>
            <person name="Cannon S.B."/>
            <person name="Schlueter J."/>
            <person name="Ma J."/>
            <person name="Mitros T."/>
            <person name="Nelson W."/>
            <person name="Hyten D.L."/>
            <person name="Song Q."/>
            <person name="Thelen J.J."/>
            <person name="Cheng J."/>
            <person name="Xu D."/>
            <person name="Hellsten U."/>
            <person name="May G.D."/>
            <person name="Yu Y."/>
            <person name="Sakurai T."/>
            <person name="Umezawa T."/>
            <person name="Bhattacharyya M.K."/>
            <person name="Sandhu D."/>
            <person name="Valliyodan B."/>
            <person name="Lindquist E."/>
            <person name="Peto M."/>
            <person name="Grant D."/>
            <person name="Shu S."/>
            <person name="Goodstein D."/>
            <person name="Barry K."/>
            <person name="Futrell-Griggs M."/>
            <person name="Abernathy B."/>
            <person name="Du J."/>
            <person name="Tian Z."/>
            <person name="Zhu L."/>
            <person name="Gill N."/>
            <person name="Joshi T."/>
            <person name="Libault M."/>
            <person name="Sethuraman A."/>
            <person name="Zhang X.-C."/>
            <person name="Shinozaki K."/>
            <person name="Nguyen H.T."/>
            <person name="Wing R.A."/>
            <person name="Cregan P."/>
            <person name="Specht J."/>
            <person name="Grimwood J."/>
            <person name="Rokhsar D."/>
            <person name="Stacey G."/>
            <person name="Shoemaker R.C."/>
            <person name="Jackson S.A."/>
        </authorList>
    </citation>
    <scope>NUCLEOTIDE SEQUENCE [LARGE SCALE GENOMIC DNA]</scope>
    <source>
        <strain evidence="5">cv. Williams 82</strain>
        <tissue evidence="4">Callus</tissue>
    </source>
</reference>
<name>A0A0R0KPW5_SOYBN</name>
<keyword evidence="6" id="KW-1185">Reference proteome</keyword>
<gene>
    <name evidence="5" type="primary">LOC100778475</name>
    <name evidence="4" type="ORF">GLYMA_03G256600</name>
</gene>
<sequence length="344" mass="37984">MVMGEEGCKVCVTGGSGYIGSWLIKKLLAKGYTVHATLRDLKNESKVGLLKSLPQSEGKLVLFEADIYNPNDFDLAIEGCKFVFHVATPMIHEPGSQYKDTSEAAVAGTKSIFLSCVRAGTVKRLIYTASVVSASPLKEDGSGFKDAMDENCWTPLNDSLAYIYRDDPFLKGYTYSKTLSERHVLSYGNEENGGGMEVVTLTCGLVGGDTLLSSTPASGVVCIAQIMQNERAYISLKFLKELLGKIPLVHVDDVCEAHIFCMESTSISGRFLCASSYISLEEMANHYALHYPEFNVKQEYEDGLKKDIKWASTKLCDKGFVYKYDAKMLLDDCIKCARRMGKFL</sequence>
<dbReference type="Gramene" id="KRH68896">
    <property type="protein sequence ID" value="KRH68896"/>
    <property type="gene ID" value="GLYMA_03G256600"/>
</dbReference>
<dbReference type="InterPro" id="IPR001509">
    <property type="entry name" value="Epimerase_deHydtase"/>
</dbReference>
<evidence type="ECO:0000313" key="6">
    <source>
        <dbReference type="Proteomes" id="UP000008827"/>
    </source>
</evidence>
<dbReference type="InterPro" id="IPR050425">
    <property type="entry name" value="NAD(P)_dehydrat-like"/>
</dbReference>
<evidence type="ECO:0000256" key="2">
    <source>
        <dbReference type="ARBA" id="ARBA00023002"/>
    </source>
</evidence>
<dbReference type="STRING" id="3847.A0A0R0KPW5"/>
<dbReference type="EMBL" id="CM000836">
    <property type="protein sequence ID" value="KRH68896.1"/>
    <property type="molecule type" value="Genomic_DNA"/>
</dbReference>
<dbReference type="CDD" id="cd08958">
    <property type="entry name" value="FR_SDR_e"/>
    <property type="match status" value="1"/>
</dbReference>
<reference evidence="4" key="3">
    <citation type="submission" date="2018-07" db="EMBL/GenBank/DDBJ databases">
        <title>WGS assembly of Glycine max.</title>
        <authorList>
            <person name="Schmutz J."/>
            <person name="Cannon S."/>
            <person name="Schlueter J."/>
            <person name="Ma J."/>
            <person name="Mitros T."/>
            <person name="Nelson W."/>
            <person name="Hyten D."/>
            <person name="Song Q."/>
            <person name="Thelen J."/>
            <person name="Cheng J."/>
            <person name="Xu D."/>
            <person name="Hellsten U."/>
            <person name="May G."/>
            <person name="Yu Y."/>
            <person name="Sakurai T."/>
            <person name="Umezawa T."/>
            <person name="Bhattacharyya M."/>
            <person name="Sandhu D."/>
            <person name="Valliyodan B."/>
            <person name="Lindquist E."/>
            <person name="Peto M."/>
            <person name="Grant D."/>
            <person name="Shu S."/>
            <person name="Goodstein D."/>
            <person name="Barry K."/>
            <person name="Futrell-Griggs M."/>
            <person name="Abernathy B."/>
            <person name="Du J."/>
            <person name="Tian Z."/>
            <person name="Zhu L."/>
            <person name="Gill N."/>
            <person name="Joshi T."/>
            <person name="Libault M."/>
            <person name="Sethuraman A."/>
            <person name="Zhang X."/>
            <person name="Shinozaki K."/>
            <person name="Nguyen H."/>
            <person name="Wing R."/>
            <person name="Cregan P."/>
            <person name="Specht J."/>
            <person name="Grimwood J."/>
            <person name="Rokhsar D."/>
            <person name="Stacey G."/>
            <person name="Shoemaker R."/>
            <person name="Jackson S."/>
        </authorList>
    </citation>
    <scope>NUCLEOTIDE SEQUENCE</scope>
    <source>
        <tissue evidence="4">Callus</tissue>
    </source>
</reference>
<dbReference type="FunFam" id="3.40.50.720:FF:000645">
    <property type="entry name" value="Anthocyanidin reductase ((2S)-flavan-3-ol-forming)"/>
    <property type="match status" value="1"/>
</dbReference>
<reference evidence="5" key="2">
    <citation type="submission" date="2018-02" db="UniProtKB">
        <authorList>
            <consortium name="EnsemblPlants"/>
        </authorList>
    </citation>
    <scope>IDENTIFICATION</scope>
    <source>
        <strain evidence="5">Williams 82</strain>
    </source>
</reference>
<keyword evidence="1" id="KW-0521">NADP</keyword>
<organism evidence="4">
    <name type="scientific">Glycine max</name>
    <name type="common">Soybean</name>
    <name type="synonym">Glycine hispida</name>
    <dbReference type="NCBI Taxonomy" id="3847"/>
    <lineage>
        <taxon>Eukaryota</taxon>
        <taxon>Viridiplantae</taxon>
        <taxon>Streptophyta</taxon>
        <taxon>Embryophyta</taxon>
        <taxon>Tracheophyta</taxon>
        <taxon>Spermatophyta</taxon>
        <taxon>Magnoliopsida</taxon>
        <taxon>eudicotyledons</taxon>
        <taxon>Gunneridae</taxon>
        <taxon>Pentapetalae</taxon>
        <taxon>rosids</taxon>
        <taxon>fabids</taxon>
        <taxon>Fabales</taxon>
        <taxon>Fabaceae</taxon>
        <taxon>Papilionoideae</taxon>
        <taxon>50 kb inversion clade</taxon>
        <taxon>NPAAA clade</taxon>
        <taxon>indigoferoid/millettioid clade</taxon>
        <taxon>Phaseoleae</taxon>
        <taxon>Glycine</taxon>
        <taxon>Glycine subgen. Soja</taxon>
    </lineage>
</organism>
<dbReference type="ExpressionAtlas" id="A0A0R0KPW5">
    <property type="expression patterns" value="baseline and differential"/>
</dbReference>